<evidence type="ECO:0000313" key="5">
    <source>
        <dbReference type="Proteomes" id="UP000005289"/>
    </source>
</evidence>
<dbReference type="Gene3D" id="3.30.530.20">
    <property type="match status" value="1"/>
</dbReference>
<dbReference type="InterPro" id="IPR036291">
    <property type="entry name" value="NAD(P)-bd_dom_sf"/>
</dbReference>
<gene>
    <name evidence="4" type="ORF">THITH_06735</name>
</gene>
<dbReference type="AlphaFoldDB" id="W0DH87"/>
<keyword evidence="2" id="KW-0812">Transmembrane</keyword>
<dbReference type="PANTHER" id="PTHR43162">
    <property type="match status" value="1"/>
</dbReference>
<name>W0DH87_9GAMM</name>
<dbReference type="KEGG" id="tti:THITH_06735"/>
<feature type="domain" description="NAD(P)-binding" evidence="3">
    <location>
        <begin position="26"/>
        <end position="128"/>
    </location>
</feature>
<proteinExistence type="predicted"/>
<dbReference type="Proteomes" id="UP000005289">
    <property type="component" value="Chromosome"/>
</dbReference>
<sequence length="517" mass="56662">MADPSLHGSVKSTRFGSSAPLTLVFGASGYIGTHLVPRLLAAGMPVRAAARSLEVLEARDWPGVERVGADALRPETLDRALKGVDTAYYLVHSMASGRRFGAIDVEAAGHFADAAAKAGVRRIVYLGGLVPPAADSQHIVSRQQTGDVLRLGAVPVTEIRAGIIIGPGSAAFEVMRDLVFHLPVMLTPRWVDSKSPPIALDNLLEYLVRAPALTETAGRILDAAGPQYLSYAEMMRILAEEAGRRPPWIIPVPVLTPRLSAWWLRLVTSVPTPIARALIEGMRQDFVADADEIQRLIPLQLMDVRTAVRAAFDAERRHTVAARWTEGAFQFRDYRAEYAYYAKRADGSAFARAKPEAVWSELCKIGGRNRYFYLNGLWSIRETLDWMLGGPGLNRGRRHPHELRLGDTVDSWRVIGIEPPRRLTLFFGMKAPGSGVLEFELTPEGPGTRIRATAFWHPAGVWGLLYWYALVPAHLVIFSGMTRAIARRAERRSRQHGAGDVGGRRRGPPGAGPCGGQ</sequence>
<keyword evidence="5" id="KW-1185">Reference proteome</keyword>
<evidence type="ECO:0000313" key="4">
    <source>
        <dbReference type="EMBL" id="AHE97999.1"/>
    </source>
</evidence>
<dbReference type="InterPro" id="IPR016040">
    <property type="entry name" value="NAD(P)-bd_dom"/>
</dbReference>
<dbReference type="PANTHER" id="PTHR43162:SF1">
    <property type="entry name" value="PRESTALK A DIFFERENTIATION PROTEIN A"/>
    <property type="match status" value="1"/>
</dbReference>
<dbReference type="OrthoDB" id="9774199at2"/>
<dbReference type="SUPFAM" id="SSF51735">
    <property type="entry name" value="NAD(P)-binding Rossmann-fold domains"/>
    <property type="match status" value="1"/>
</dbReference>
<dbReference type="Pfam" id="PF13460">
    <property type="entry name" value="NAD_binding_10"/>
    <property type="match status" value="1"/>
</dbReference>
<feature type="region of interest" description="Disordered" evidence="1">
    <location>
        <begin position="489"/>
        <end position="517"/>
    </location>
</feature>
<dbReference type="InterPro" id="IPR021295">
    <property type="entry name" value="DUF2867"/>
</dbReference>
<dbReference type="STRING" id="713585.THITH_06735"/>
<protein>
    <submittedName>
        <fullName evidence="4">Nucleoside-diphosphate sugar epimerase</fullName>
    </submittedName>
</protein>
<evidence type="ECO:0000259" key="3">
    <source>
        <dbReference type="Pfam" id="PF13460"/>
    </source>
</evidence>
<dbReference type="Pfam" id="PF11066">
    <property type="entry name" value="DUF2867"/>
    <property type="match status" value="1"/>
</dbReference>
<dbReference type="InterPro" id="IPR051604">
    <property type="entry name" value="Ergot_Alk_Oxidoreductase"/>
</dbReference>
<dbReference type="Gene3D" id="3.40.50.720">
    <property type="entry name" value="NAD(P)-binding Rossmann-like Domain"/>
    <property type="match status" value="1"/>
</dbReference>
<organism evidence="4 5">
    <name type="scientific">Thioalkalivibrio paradoxus ARh 1</name>
    <dbReference type="NCBI Taxonomy" id="713585"/>
    <lineage>
        <taxon>Bacteria</taxon>
        <taxon>Pseudomonadati</taxon>
        <taxon>Pseudomonadota</taxon>
        <taxon>Gammaproteobacteria</taxon>
        <taxon>Chromatiales</taxon>
        <taxon>Ectothiorhodospiraceae</taxon>
        <taxon>Thioalkalivibrio</taxon>
    </lineage>
</organism>
<dbReference type="HOGENOM" id="CLU_007383_6_11_6"/>
<dbReference type="EMBL" id="CP007029">
    <property type="protein sequence ID" value="AHE97999.1"/>
    <property type="molecule type" value="Genomic_DNA"/>
</dbReference>
<evidence type="ECO:0000256" key="2">
    <source>
        <dbReference type="SAM" id="Phobius"/>
    </source>
</evidence>
<accession>W0DH87</accession>
<feature type="transmembrane region" description="Helical" evidence="2">
    <location>
        <begin position="465"/>
        <end position="486"/>
    </location>
</feature>
<evidence type="ECO:0000256" key="1">
    <source>
        <dbReference type="SAM" id="MobiDB-lite"/>
    </source>
</evidence>
<keyword evidence="2" id="KW-1133">Transmembrane helix</keyword>
<dbReference type="SUPFAM" id="SSF55961">
    <property type="entry name" value="Bet v1-like"/>
    <property type="match status" value="1"/>
</dbReference>
<keyword evidence="2" id="KW-0472">Membrane</keyword>
<reference evidence="4 5" key="1">
    <citation type="submission" date="2013-12" db="EMBL/GenBank/DDBJ databases">
        <authorList>
            <consortium name="DOE Joint Genome Institute"/>
            <person name="Muyzer G."/>
            <person name="Huntemann M."/>
            <person name="Han J."/>
            <person name="Chen A."/>
            <person name="Kyrpides N."/>
            <person name="Mavromatis K."/>
            <person name="Markowitz V."/>
            <person name="Palaniappan K."/>
            <person name="Ivanova N."/>
            <person name="Schaumberg A."/>
            <person name="Pati A."/>
            <person name="Liolios K."/>
            <person name="Nordberg H.P."/>
            <person name="Cantor M.N."/>
            <person name="Hua S.X."/>
            <person name="Woyke T."/>
        </authorList>
    </citation>
    <scope>NUCLEOTIDE SEQUENCE [LARGE SCALE GENOMIC DNA]</scope>
    <source>
        <strain evidence="4 5">ARh 1</strain>
    </source>
</reference>
<dbReference type="InterPro" id="IPR023393">
    <property type="entry name" value="START-like_dom_sf"/>
</dbReference>